<dbReference type="Pfam" id="PF00392">
    <property type="entry name" value="GntR"/>
    <property type="match status" value="1"/>
</dbReference>
<dbReference type="PROSITE" id="PS50949">
    <property type="entry name" value="HTH_GNTR"/>
    <property type="match status" value="1"/>
</dbReference>
<reference evidence="5 6" key="1">
    <citation type="submission" date="2014-09" db="EMBL/GenBank/DDBJ databases">
        <title>Draft Genome Sequence of Draconibacterium sp. JN14CK-3.</title>
        <authorList>
            <person name="Dong C."/>
            <person name="Lai Q."/>
            <person name="Shao Z."/>
        </authorList>
    </citation>
    <scope>NUCLEOTIDE SEQUENCE [LARGE SCALE GENOMIC DNA]</scope>
    <source>
        <strain evidence="5 6">JN14CK-3</strain>
    </source>
</reference>
<feature type="domain" description="HTH gntR-type" evidence="4">
    <location>
        <begin position="7"/>
        <end position="75"/>
    </location>
</feature>
<keyword evidence="6" id="KW-1185">Reference proteome</keyword>
<dbReference type="RefSeq" id="WP_045028044.1">
    <property type="nucleotide sequence ID" value="NZ_JRHC01000001.1"/>
</dbReference>
<evidence type="ECO:0000256" key="3">
    <source>
        <dbReference type="ARBA" id="ARBA00023163"/>
    </source>
</evidence>
<dbReference type="Gene3D" id="3.40.1410.10">
    <property type="entry name" value="Chorismate lyase-like"/>
    <property type="match status" value="1"/>
</dbReference>
<dbReference type="PANTHER" id="PTHR44846:SF1">
    <property type="entry name" value="MANNOSYL-D-GLYCERATE TRANSPORT_METABOLISM SYSTEM REPRESSOR MNGR-RELATED"/>
    <property type="match status" value="1"/>
</dbReference>
<sequence>MRLSKNLPQYKVVYEIIRKHISDGVYQKGDILPSENELCAVHQTTRPTIRKALDRLVHEGYIKKKQGKGSIVMGVPQGVGILSLSGTTSAVGQENLITEIIVKPEIRQWDTSNLAYPLLNNEEEFGCIYFERLRIMNKQPVFYDITMMPNINLRRFISRNLENKSLFNILRTMYDIEITGGEQRLMAILADKKIQEYLNVKEGHPILHINRKLETSREGFFLYSQVYCNSEKYAIFGTF</sequence>
<evidence type="ECO:0000256" key="2">
    <source>
        <dbReference type="ARBA" id="ARBA00023125"/>
    </source>
</evidence>
<evidence type="ECO:0000256" key="1">
    <source>
        <dbReference type="ARBA" id="ARBA00023015"/>
    </source>
</evidence>
<dbReference type="GO" id="GO:0003677">
    <property type="term" value="F:DNA binding"/>
    <property type="evidence" value="ECO:0007669"/>
    <property type="project" value="UniProtKB-KW"/>
</dbReference>
<name>A0A0D8JFB0_9BACT</name>
<dbReference type="PANTHER" id="PTHR44846">
    <property type="entry name" value="MANNOSYL-D-GLYCERATE TRANSPORT/METABOLISM SYSTEM REPRESSOR MNGR-RELATED"/>
    <property type="match status" value="1"/>
</dbReference>
<gene>
    <name evidence="5" type="ORF">LH29_09740</name>
</gene>
<dbReference type="AlphaFoldDB" id="A0A0D8JFB0"/>
<comment type="caution">
    <text evidence="5">The sequence shown here is derived from an EMBL/GenBank/DDBJ whole genome shotgun (WGS) entry which is preliminary data.</text>
</comment>
<dbReference type="InterPro" id="IPR036388">
    <property type="entry name" value="WH-like_DNA-bd_sf"/>
</dbReference>
<evidence type="ECO:0000259" key="4">
    <source>
        <dbReference type="PROSITE" id="PS50949"/>
    </source>
</evidence>
<keyword evidence="3" id="KW-0804">Transcription</keyword>
<evidence type="ECO:0000313" key="6">
    <source>
        <dbReference type="Proteomes" id="UP000032544"/>
    </source>
</evidence>
<dbReference type="Gene3D" id="1.10.10.10">
    <property type="entry name" value="Winged helix-like DNA-binding domain superfamily/Winged helix DNA-binding domain"/>
    <property type="match status" value="1"/>
</dbReference>
<dbReference type="InterPro" id="IPR000524">
    <property type="entry name" value="Tscrpt_reg_HTH_GntR"/>
</dbReference>
<dbReference type="SMART" id="SM00866">
    <property type="entry name" value="UTRA"/>
    <property type="match status" value="1"/>
</dbReference>
<dbReference type="InterPro" id="IPR028978">
    <property type="entry name" value="Chorismate_lyase_/UTRA_dom_sf"/>
</dbReference>
<organism evidence="5 6">
    <name type="scientific">Draconibacterium sediminis</name>
    <dbReference type="NCBI Taxonomy" id="1544798"/>
    <lineage>
        <taxon>Bacteria</taxon>
        <taxon>Pseudomonadati</taxon>
        <taxon>Bacteroidota</taxon>
        <taxon>Bacteroidia</taxon>
        <taxon>Marinilabiliales</taxon>
        <taxon>Prolixibacteraceae</taxon>
        <taxon>Draconibacterium</taxon>
    </lineage>
</organism>
<dbReference type="GO" id="GO:0003700">
    <property type="term" value="F:DNA-binding transcription factor activity"/>
    <property type="evidence" value="ECO:0007669"/>
    <property type="project" value="InterPro"/>
</dbReference>
<dbReference type="CDD" id="cd07377">
    <property type="entry name" value="WHTH_GntR"/>
    <property type="match status" value="1"/>
</dbReference>
<evidence type="ECO:0000313" key="5">
    <source>
        <dbReference type="EMBL" id="KJF45602.1"/>
    </source>
</evidence>
<dbReference type="PRINTS" id="PR00035">
    <property type="entry name" value="HTHGNTR"/>
</dbReference>
<accession>A0A0D8JFB0</accession>
<dbReference type="SMART" id="SM00345">
    <property type="entry name" value="HTH_GNTR"/>
    <property type="match status" value="1"/>
</dbReference>
<proteinExistence type="predicted"/>
<dbReference type="GO" id="GO:0045892">
    <property type="term" value="P:negative regulation of DNA-templated transcription"/>
    <property type="evidence" value="ECO:0007669"/>
    <property type="project" value="TreeGrafter"/>
</dbReference>
<protein>
    <submittedName>
        <fullName evidence="5">GntR family transcriptional regulator</fullName>
    </submittedName>
</protein>
<dbReference type="STRING" id="1544798.LH29_09740"/>
<dbReference type="InterPro" id="IPR050679">
    <property type="entry name" value="Bact_HTH_transcr_reg"/>
</dbReference>
<dbReference type="Proteomes" id="UP000032544">
    <property type="component" value="Unassembled WGS sequence"/>
</dbReference>
<dbReference type="OrthoDB" id="9815017at2"/>
<keyword evidence="1" id="KW-0805">Transcription regulation</keyword>
<dbReference type="EMBL" id="JRHC01000001">
    <property type="protein sequence ID" value="KJF45602.1"/>
    <property type="molecule type" value="Genomic_DNA"/>
</dbReference>
<dbReference type="SUPFAM" id="SSF64288">
    <property type="entry name" value="Chorismate lyase-like"/>
    <property type="match status" value="1"/>
</dbReference>
<dbReference type="InterPro" id="IPR011663">
    <property type="entry name" value="UTRA"/>
</dbReference>
<keyword evidence="2" id="KW-0238">DNA-binding</keyword>
<dbReference type="InterPro" id="IPR036390">
    <property type="entry name" value="WH_DNA-bd_sf"/>
</dbReference>
<dbReference type="Pfam" id="PF07702">
    <property type="entry name" value="UTRA"/>
    <property type="match status" value="1"/>
</dbReference>
<dbReference type="SUPFAM" id="SSF46785">
    <property type="entry name" value="Winged helix' DNA-binding domain"/>
    <property type="match status" value="1"/>
</dbReference>